<dbReference type="GO" id="GO:0046872">
    <property type="term" value="F:metal ion binding"/>
    <property type="evidence" value="ECO:0007669"/>
    <property type="project" value="UniProtKB-KW"/>
</dbReference>
<evidence type="ECO:0000256" key="2">
    <source>
        <dbReference type="ARBA" id="ARBA00022801"/>
    </source>
</evidence>
<comment type="similarity">
    <text evidence="4">Belongs to the cyclic nucleotide phosphodiesterase class-III family.</text>
</comment>
<dbReference type="AlphaFoldDB" id="A0A1H2T7V0"/>
<dbReference type="GO" id="GO:0016787">
    <property type="term" value="F:hydrolase activity"/>
    <property type="evidence" value="ECO:0007669"/>
    <property type="project" value="UniProtKB-KW"/>
</dbReference>
<dbReference type="EMBL" id="FNNZ01000003">
    <property type="protein sequence ID" value="SDW39910.1"/>
    <property type="molecule type" value="Genomic_DNA"/>
</dbReference>
<dbReference type="InterPro" id="IPR029052">
    <property type="entry name" value="Metallo-depent_PP-like"/>
</dbReference>
<dbReference type="RefSeq" id="WP_093028959.1">
    <property type="nucleotide sequence ID" value="NZ_FNNZ01000003.1"/>
</dbReference>
<evidence type="ECO:0000256" key="1">
    <source>
        <dbReference type="ARBA" id="ARBA00022723"/>
    </source>
</evidence>
<organism evidence="6 7">
    <name type="scientific">Thiocapsa roseopersicina</name>
    <dbReference type="NCBI Taxonomy" id="1058"/>
    <lineage>
        <taxon>Bacteria</taxon>
        <taxon>Pseudomonadati</taxon>
        <taxon>Pseudomonadota</taxon>
        <taxon>Gammaproteobacteria</taxon>
        <taxon>Chromatiales</taxon>
        <taxon>Chromatiaceae</taxon>
        <taxon>Thiocapsa</taxon>
    </lineage>
</organism>
<dbReference type="Gene3D" id="3.60.21.10">
    <property type="match status" value="1"/>
</dbReference>
<dbReference type="InterPro" id="IPR050884">
    <property type="entry name" value="CNP_phosphodiesterase-III"/>
</dbReference>
<evidence type="ECO:0000259" key="5">
    <source>
        <dbReference type="Pfam" id="PF00149"/>
    </source>
</evidence>
<dbReference type="Proteomes" id="UP000198816">
    <property type="component" value="Unassembled WGS sequence"/>
</dbReference>
<keyword evidence="7" id="KW-1185">Reference proteome</keyword>
<dbReference type="Pfam" id="PF00149">
    <property type="entry name" value="Metallophos"/>
    <property type="match status" value="1"/>
</dbReference>
<protein>
    <submittedName>
        <fullName evidence="6">3',5'-cyclic AMP phosphodiesterase CpdA</fullName>
    </submittedName>
</protein>
<dbReference type="OrthoDB" id="9811542at2"/>
<dbReference type="PANTHER" id="PTHR42988">
    <property type="entry name" value="PHOSPHOHYDROLASE"/>
    <property type="match status" value="1"/>
</dbReference>
<dbReference type="PANTHER" id="PTHR42988:SF2">
    <property type="entry name" value="CYCLIC NUCLEOTIDE PHOSPHODIESTERASE CBUA0032-RELATED"/>
    <property type="match status" value="1"/>
</dbReference>
<keyword evidence="2" id="KW-0378">Hydrolase</keyword>
<accession>A0A1H2T7V0</accession>
<evidence type="ECO:0000313" key="7">
    <source>
        <dbReference type="Proteomes" id="UP000198816"/>
    </source>
</evidence>
<keyword evidence="1" id="KW-0479">Metal-binding</keyword>
<sequence length="263" mass="27680">MTRIVHISDLHFGTEQPVLVTALESQIHALAPDLVAVSGDLTQRARPRELAAAAAFIGRLPQPVLTVPGNHDIPGVTPARFVDPWRGWLRHFPGGLEPEVEGPGFLAVGANSVRVGGPYLDWSRGRLGESQIARLATRLDRSGAGLRILVAHHPLLLTAAGAHRRLVGRGALALARLRQTGLDLALGGHVHLGYAGVAGGVVVAHAGSGVSSRLVGELNGFNLITGDPDVLSVEHWRWQGSAYAPDGAVGFQRGEDGWLSCGV</sequence>
<dbReference type="STRING" id="1058.SAMN05421783_103331"/>
<gene>
    <name evidence="6" type="ORF">SAMN05421783_103331</name>
</gene>
<reference evidence="7" key="1">
    <citation type="submission" date="2016-10" db="EMBL/GenBank/DDBJ databases">
        <authorList>
            <person name="Varghese N."/>
            <person name="Submissions S."/>
        </authorList>
    </citation>
    <scope>NUCLEOTIDE SEQUENCE [LARGE SCALE GENOMIC DNA]</scope>
    <source>
        <strain evidence="7">DSM 217</strain>
    </source>
</reference>
<dbReference type="InterPro" id="IPR004843">
    <property type="entry name" value="Calcineurin-like_PHP"/>
</dbReference>
<name>A0A1H2T7V0_THIRO</name>
<feature type="domain" description="Calcineurin-like phosphoesterase" evidence="5">
    <location>
        <begin position="3"/>
        <end position="191"/>
    </location>
</feature>
<evidence type="ECO:0000256" key="3">
    <source>
        <dbReference type="ARBA" id="ARBA00023004"/>
    </source>
</evidence>
<evidence type="ECO:0000256" key="4">
    <source>
        <dbReference type="ARBA" id="ARBA00025742"/>
    </source>
</evidence>
<proteinExistence type="inferred from homology"/>
<evidence type="ECO:0000313" key="6">
    <source>
        <dbReference type="EMBL" id="SDW39910.1"/>
    </source>
</evidence>
<dbReference type="SUPFAM" id="SSF56300">
    <property type="entry name" value="Metallo-dependent phosphatases"/>
    <property type="match status" value="1"/>
</dbReference>
<keyword evidence="3" id="KW-0408">Iron</keyword>